<dbReference type="NCBIfam" id="TIGR00728">
    <property type="entry name" value="OPT_sfam"/>
    <property type="match status" value="2"/>
</dbReference>
<dbReference type="Proteomes" id="UP001054252">
    <property type="component" value="Unassembled WGS sequence"/>
</dbReference>
<evidence type="ECO:0000313" key="10">
    <source>
        <dbReference type="EMBL" id="GKV37392.1"/>
    </source>
</evidence>
<feature type="transmembrane region" description="Helical" evidence="9">
    <location>
        <begin position="464"/>
        <end position="480"/>
    </location>
</feature>
<keyword evidence="5" id="KW-0571">Peptide transport</keyword>
<keyword evidence="4 9" id="KW-0812">Transmembrane</keyword>
<accession>A0AAV5LLK6</accession>
<comment type="similarity">
    <text evidence="2">Belongs to the oligopeptide OPT transporter (TC 2.A.67.1) family.</text>
</comment>
<dbReference type="GO" id="GO:0016020">
    <property type="term" value="C:membrane"/>
    <property type="evidence" value="ECO:0007669"/>
    <property type="project" value="UniProtKB-SubCell"/>
</dbReference>
<evidence type="ECO:0000256" key="7">
    <source>
        <dbReference type="ARBA" id="ARBA00022989"/>
    </source>
</evidence>
<comment type="subcellular location">
    <subcellularLocation>
        <location evidence="1">Membrane</location>
        <topology evidence="1">Multi-pass membrane protein</topology>
    </subcellularLocation>
</comment>
<comment type="caution">
    <text evidence="10">The sequence shown here is derived from an EMBL/GenBank/DDBJ whole genome shotgun (WGS) entry which is preliminary data.</text>
</comment>
<keyword evidence="3" id="KW-0813">Transport</keyword>
<proteinExistence type="inferred from homology"/>
<dbReference type="GO" id="GO:0015031">
    <property type="term" value="P:protein transport"/>
    <property type="evidence" value="ECO:0007669"/>
    <property type="project" value="UniProtKB-KW"/>
</dbReference>
<evidence type="ECO:0000256" key="3">
    <source>
        <dbReference type="ARBA" id="ARBA00022448"/>
    </source>
</evidence>
<evidence type="ECO:0000256" key="8">
    <source>
        <dbReference type="ARBA" id="ARBA00023136"/>
    </source>
</evidence>
<keyword evidence="8 9" id="KW-0472">Membrane</keyword>
<feature type="transmembrane region" description="Helical" evidence="9">
    <location>
        <begin position="289"/>
        <end position="311"/>
    </location>
</feature>
<evidence type="ECO:0008006" key="12">
    <source>
        <dbReference type="Google" id="ProtNLM"/>
    </source>
</evidence>
<dbReference type="GO" id="GO:0035673">
    <property type="term" value="F:oligopeptide transmembrane transporter activity"/>
    <property type="evidence" value="ECO:0007669"/>
    <property type="project" value="InterPro"/>
</dbReference>
<feature type="transmembrane region" description="Helical" evidence="9">
    <location>
        <begin position="486"/>
        <end position="503"/>
    </location>
</feature>
<gene>
    <name evidence="10" type="ORF">SLEP1_g45426</name>
</gene>
<keyword evidence="6" id="KW-0653">Protein transport</keyword>
<evidence type="ECO:0000256" key="4">
    <source>
        <dbReference type="ARBA" id="ARBA00022692"/>
    </source>
</evidence>
<feature type="transmembrane region" description="Helical" evidence="9">
    <location>
        <begin position="515"/>
        <end position="536"/>
    </location>
</feature>
<evidence type="ECO:0000256" key="9">
    <source>
        <dbReference type="SAM" id="Phobius"/>
    </source>
</evidence>
<reference evidence="10 11" key="1">
    <citation type="journal article" date="2021" name="Commun. Biol.">
        <title>The genome of Shorea leprosula (Dipterocarpaceae) highlights the ecological relevance of drought in aseasonal tropical rainforests.</title>
        <authorList>
            <person name="Ng K.K.S."/>
            <person name="Kobayashi M.J."/>
            <person name="Fawcett J.A."/>
            <person name="Hatakeyama M."/>
            <person name="Paape T."/>
            <person name="Ng C.H."/>
            <person name="Ang C.C."/>
            <person name="Tnah L.H."/>
            <person name="Lee C.T."/>
            <person name="Nishiyama T."/>
            <person name="Sese J."/>
            <person name="O'Brien M.J."/>
            <person name="Copetti D."/>
            <person name="Mohd Noor M.I."/>
            <person name="Ong R.C."/>
            <person name="Putra M."/>
            <person name="Sireger I.Z."/>
            <person name="Indrioko S."/>
            <person name="Kosugi Y."/>
            <person name="Izuno A."/>
            <person name="Isagi Y."/>
            <person name="Lee S.L."/>
            <person name="Shimizu K.K."/>
        </authorList>
    </citation>
    <scope>NUCLEOTIDE SEQUENCE [LARGE SCALE GENOMIC DNA]</scope>
    <source>
        <strain evidence="10">214</strain>
    </source>
</reference>
<protein>
    <recommendedName>
        <fullName evidence="12">Oligopeptide transporter</fullName>
    </recommendedName>
</protein>
<organism evidence="10 11">
    <name type="scientific">Rubroshorea leprosula</name>
    <dbReference type="NCBI Taxonomy" id="152421"/>
    <lineage>
        <taxon>Eukaryota</taxon>
        <taxon>Viridiplantae</taxon>
        <taxon>Streptophyta</taxon>
        <taxon>Embryophyta</taxon>
        <taxon>Tracheophyta</taxon>
        <taxon>Spermatophyta</taxon>
        <taxon>Magnoliopsida</taxon>
        <taxon>eudicotyledons</taxon>
        <taxon>Gunneridae</taxon>
        <taxon>Pentapetalae</taxon>
        <taxon>rosids</taxon>
        <taxon>malvids</taxon>
        <taxon>Malvales</taxon>
        <taxon>Dipterocarpaceae</taxon>
        <taxon>Rubroshorea</taxon>
    </lineage>
</organism>
<keyword evidence="7 9" id="KW-1133">Transmembrane helix</keyword>
<feature type="transmembrane region" description="Helical" evidence="9">
    <location>
        <begin position="215"/>
        <end position="232"/>
    </location>
</feature>
<keyword evidence="11" id="KW-1185">Reference proteome</keyword>
<evidence type="ECO:0000256" key="6">
    <source>
        <dbReference type="ARBA" id="ARBA00022927"/>
    </source>
</evidence>
<dbReference type="InterPro" id="IPR004813">
    <property type="entry name" value="OPT"/>
</dbReference>
<feature type="transmembrane region" description="Helical" evidence="9">
    <location>
        <begin position="124"/>
        <end position="144"/>
    </location>
</feature>
<dbReference type="InterPro" id="IPR004648">
    <property type="entry name" value="Oligpept_transpt"/>
</dbReference>
<dbReference type="Pfam" id="PF03169">
    <property type="entry name" value="OPT"/>
    <property type="match status" value="1"/>
</dbReference>
<feature type="transmembrane region" description="Helical" evidence="9">
    <location>
        <begin position="360"/>
        <end position="387"/>
    </location>
</feature>
<feature type="transmembrane region" description="Helical" evidence="9">
    <location>
        <begin position="80"/>
        <end position="104"/>
    </location>
</feature>
<evidence type="ECO:0000256" key="1">
    <source>
        <dbReference type="ARBA" id="ARBA00004141"/>
    </source>
</evidence>
<evidence type="ECO:0000256" key="5">
    <source>
        <dbReference type="ARBA" id="ARBA00022856"/>
    </source>
</evidence>
<dbReference type="AlphaFoldDB" id="A0AAV5LLK6"/>
<sequence length="574" mass="64601">MDVQCEAAAIPMDKDGHGDGEVYNDNPIEEVRLTVPITDDPSEPALTVRTWFLGLLSCCILSSLNQFFSYRQNVLTVTSVSAQIISLPLGKLMAAVLPTTKIRFPFTNFSFSLNPGPFTIKEHALITIFANCGASGVYAIYIVATVKAFYRRKLHPIPALLLAQTTQLLGYGWAGMFRKYLVESPYMWWPGLLVQVSLFRALHEKESRPKGGLSRLQFFLIVFISSFAYYIIPGFLFPSISALSFVCWIWKDSLTAQMIGSGLRGFGIGSFGLDWSTVAYMGSPLPYPLITIVNIMVGFFLVFYVLIPILYSRNAYESRRFPLLSSHTFDLQGNTYNISRILNSKTFEFNQAEYDNYSKLYMSITFAILVGTIVASSTCFGTAWYLLSNVENMCNPSLLPEGSPWTCPNDDVFYNASIIWGVIGPLRMFTKYGIYLELNWFFLIGALSPFPVWWLSRKYPEKKWINLIHMPLIMAGASGLPSAKAVHYMMWASVGIFFNWYIYNKYKGWWARHTYILSAALDAGVAFMGVTLYFALQSYNINGPDWWGLEATDHCPLASCPTAPGIRVKGCPVL</sequence>
<evidence type="ECO:0000313" key="11">
    <source>
        <dbReference type="Proteomes" id="UP001054252"/>
    </source>
</evidence>
<name>A0AAV5LLK6_9ROSI</name>
<feature type="transmembrane region" description="Helical" evidence="9">
    <location>
        <begin position="434"/>
        <end position="455"/>
    </location>
</feature>
<dbReference type="PANTHER" id="PTHR22601">
    <property type="entry name" value="ISP4 LIKE PROTEIN"/>
    <property type="match status" value="1"/>
</dbReference>
<dbReference type="EMBL" id="BPVZ01000122">
    <property type="protein sequence ID" value="GKV37392.1"/>
    <property type="molecule type" value="Genomic_DNA"/>
</dbReference>
<feature type="transmembrane region" description="Helical" evidence="9">
    <location>
        <begin position="50"/>
        <end position="68"/>
    </location>
</feature>
<evidence type="ECO:0000256" key="2">
    <source>
        <dbReference type="ARBA" id="ARBA00005484"/>
    </source>
</evidence>